<sequence>MAFPNRLLAHSTWRLIGLGLTGTVFSLGVLSILAPSVAADSLGVAPTTSEGREITAKSMVFLGIRDVAAAAALFWYYCEKKEKEMGVLLTAWTIVCIVDTWVTIQGPRGWDKGVWGLCGGALVVAAGGLGLLQS</sequence>
<dbReference type="OrthoDB" id="4157173at2759"/>
<accession>A0A9W9WZ02</accession>
<dbReference type="Proteomes" id="UP001147760">
    <property type="component" value="Unassembled WGS sequence"/>
</dbReference>
<organism evidence="2 3">
    <name type="scientific">Penicillium desertorum</name>
    <dbReference type="NCBI Taxonomy" id="1303715"/>
    <lineage>
        <taxon>Eukaryota</taxon>
        <taxon>Fungi</taxon>
        <taxon>Dikarya</taxon>
        <taxon>Ascomycota</taxon>
        <taxon>Pezizomycotina</taxon>
        <taxon>Eurotiomycetes</taxon>
        <taxon>Eurotiomycetidae</taxon>
        <taxon>Eurotiales</taxon>
        <taxon>Aspergillaceae</taxon>
        <taxon>Penicillium</taxon>
    </lineage>
</organism>
<evidence type="ECO:0000313" key="3">
    <source>
        <dbReference type="Proteomes" id="UP001147760"/>
    </source>
</evidence>
<comment type="caution">
    <text evidence="2">The sequence shown here is derived from an EMBL/GenBank/DDBJ whole genome shotgun (WGS) entry which is preliminary data.</text>
</comment>
<reference evidence="2" key="2">
    <citation type="journal article" date="2023" name="IMA Fungus">
        <title>Comparative genomic study of the Penicillium genus elucidates a diverse pangenome and 15 lateral gene transfer events.</title>
        <authorList>
            <person name="Petersen C."/>
            <person name="Sorensen T."/>
            <person name="Nielsen M.R."/>
            <person name="Sondergaard T.E."/>
            <person name="Sorensen J.L."/>
            <person name="Fitzpatrick D.A."/>
            <person name="Frisvad J.C."/>
            <person name="Nielsen K.L."/>
        </authorList>
    </citation>
    <scope>NUCLEOTIDE SEQUENCE</scope>
    <source>
        <strain evidence="2">IBT 17660</strain>
    </source>
</reference>
<feature type="transmembrane region" description="Helical" evidence="1">
    <location>
        <begin position="12"/>
        <end position="34"/>
    </location>
</feature>
<dbReference type="EMBL" id="JAPWDO010000003">
    <property type="protein sequence ID" value="KAJ5479309.1"/>
    <property type="molecule type" value="Genomic_DNA"/>
</dbReference>
<keyword evidence="1" id="KW-0812">Transmembrane</keyword>
<dbReference type="Pfam" id="PF14087">
    <property type="entry name" value="DUF4267"/>
    <property type="match status" value="1"/>
</dbReference>
<protein>
    <submittedName>
        <fullName evidence="2">Uncharacterized protein</fullName>
    </submittedName>
</protein>
<proteinExistence type="predicted"/>
<keyword evidence="3" id="KW-1185">Reference proteome</keyword>
<gene>
    <name evidence="2" type="ORF">N7530_004818</name>
</gene>
<feature type="transmembrane region" description="Helical" evidence="1">
    <location>
        <begin position="114"/>
        <end position="132"/>
    </location>
</feature>
<evidence type="ECO:0000256" key="1">
    <source>
        <dbReference type="SAM" id="Phobius"/>
    </source>
</evidence>
<evidence type="ECO:0000313" key="2">
    <source>
        <dbReference type="EMBL" id="KAJ5479309.1"/>
    </source>
</evidence>
<feature type="transmembrane region" description="Helical" evidence="1">
    <location>
        <begin position="85"/>
        <end position="102"/>
    </location>
</feature>
<reference evidence="2" key="1">
    <citation type="submission" date="2022-12" db="EMBL/GenBank/DDBJ databases">
        <authorList>
            <person name="Petersen C."/>
        </authorList>
    </citation>
    <scope>NUCLEOTIDE SEQUENCE</scope>
    <source>
        <strain evidence="2">IBT 17660</strain>
    </source>
</reference>
<keyword evidence="1" id="KW-0472">Membrane</keyword>
<feature type="transmembrane region" description="Helical" evidence="1">
    <location>
        <begin position="54"/>
        <end position="78"/>
    </location>
</feature>
<name>A0A9W9WZ02_9EURO</name>
<dbReference type="InterPro" id="IPR025363">
    <property type="entry name" value="DUF4267"/>
</dbReference>
<keyword evidence="1" id="KW-1133">Transmembrane helix</keyword>
<dbReference type="AlphaFoldDB" id="A0A9W9WZ02"/>